<organism evidence="3 4">
    <name type="scientific">Rhizobium quercicola</name>
    <dbReference type="NCBI Taxonomy" id="2901226"/>
    <lineage>
        <taxon>Bacteria</taxon>
        <taxon>Pseudomonadati</taxon>
        <taxon>Pseudomonadota</taxon>
        <taxon>Alphaproteobacteria</taxon>
        <taxon>Hyphomicrobiales</taxon>
        <taxon>Rhizobiaceae</taxon>
        <taxon>Rhizobium/Agrobacterium group</taxon>
        <taxon>Rhizobium</taxon>
    </lineage>
</organism>
<evidence type="ECO:0000313" key="3">
    <source>
        <dbReference type="EMBL" id="MCD7109791.1"/>
    </source>
</evidence>
<keyword evidence="1" id="KW-0812">Transmembrane</keyword>
<protein>
    <submittedName>
        <fullName evidence="3">DUF3971 domain-containing protein</fullName>
    </submittedName>
</protein>
<sequence>MSEIRGEKTVFRKEDIVALHSLPSAQAYDPCILHATTRRRWPRRCVKGFLGLVCVLILFAAGLVIAVEAGGIDRILNTRAQAALNNALGDAYHVDVGSTVVRLTGDGALALKAQDVSLKRNASDEQLLTTESVFIELDPFSLLSGKISVSRIEAEGARLAPAILPQGKPLDLTRIRIADVSGAMEAVFAQMDTISSLIARSGTQVVRIADVMLPLSGPRNRVVKLDVHSLDFARAENGSMTIRGDAAIDGTSTALQLTADSDKGRIVRLGGAVTGLPTSALLYRAETATEPPFGLDTKASINLSAVRAGAGVAPQLTMSGALDRGVFVASGLQSDLLPSDVNLAYDFQRGSIEVNTSTVRLGKSVFPFSGSVRDIDSTSAASMAPAATLSPATPPSDPMALALPKGFSIDVLVKGGTSAPIDVNEPPLTFDAKVAGDFQSERHAMLFRELSVASKLGTFAGSLSIAFSSTSPQINFAGLTTDMQTAGIKQLWPWWVGKKARSWVIANIFGGTVNNGKIELAIKEGRLAETAGPVELAADELMIDFDIGGARVNITGDIPPLRDATGHFTLRGERADVDITSGTAYFPSGRTVTLNGGNLILPDTYGKPLMAELKLQVSGEADAIAELVSYRPLEALQKTPFKAEDFSGPMTADVGARFGLARDQHPPPPEWQAEMRLNGVSLKPPMAGREISDIDGTLRIDPQHAVLDAKAAVDGVTMKLDAVEPIGANSTVKRSRTVSGTLPDGALAKFAPGLSGIVDGPVGLDVNLEDGDKQVVKVDLEGATLSLPWIGWSKGRGVPATSSLSAVTKDGVTSISDFKISGESFGAGGAITIDKAGLAAADLTSVRLAAGDNYAVSVKRQKSGYGVTVNGSSADIRSVIDSLKSPGAKGDVSEAAAKRVSIDAALESVQGFHSETLSNVNLSYTARGKAIEGLKLKAVTSTGQAVVGDLVASGADNIVQLTSGDAGALARFADIYANMRGGLLNLKLRDRGGNSWRGTLDIRKFALVNEQRLQSMVSSPSTSDGRSLNQAVKKDIDMSSVKFERGFANLALDGGQIALDNGVVRGNDVGATFQGVVRDPNGKIDMTGTFMPAYGLNRLFSELPLIGTLLGNGRDRGLLGITFKLTGSFTKPNLTINPLSIIAPGVFRNIFEFQ</sequence>
<feature type="domain" description="YhdP central" evidence="2">
    <location>
        <begin position="446"/>
        <end position="928"/>
    </location>
</feature>
<gene>
    <name evidence="3" type="ORF">LRX75_12175</name>
</gene>
<dbReference type="RefSeq" id="WP_231814695.1">
    <property type="nucleotide sequence ID" value="NZ_JAJOZR010000007.1"/>
</dbReference>
<keyword evidence="4" id="KW-1185">Reference proteome</keyword>
<dbReference type="Pfam" id="PF13116">
    <property type="entry name" value="YhdP"/>
    <property type="match status" value="1"/>
</dbReference>
<keyword evidence="1" id="KW-1133">Transmembrane helix</keyword>
<comment type="caution">
    <text evidence="3">The sequence shown here is derived from an EMBL/GenBank/DDBJ whole genome shotgun (WGS) entry which is preliminary data.</text>
</comment>
<name>A0A9X1NUZ8_9HYPH</name>
<proteinExistence type="predicted"/>
<feature type="transmembrane region" description="Helical" evidence="1">
    <location>
        <begin position="48"/>
        <end position="67"/>
    </location>
</feature>
<dbReference type="EMBL" id="JAJOZR010000007">
    <property type="protein sequence ID" value="MCD7109791.1"/>
    <property type="molecule type" value="Genomic_DNA"/>
</dbReference>
<evidence type="ECO:0000313" key="4">
    <source>
        <dbReference type="Proteomes" id="UP001139089"/>
    </source>
</evidence>
<reference evidence="3" key="1">
    <citation type="submission" date="2021-12" db="EMBL/GenBank/DDBJ databases">
        <authorList>
            <person name="Li Y."/>
        </authorList>
    </citation>
    <scope>NUCLEOTIDE SEQUENCE</scope>
    <source>
        <strain evidence="3">DKSPLA3</strain>
    </source>
</reference>
<evidence type="ECO:0000259" key="2">
    <source>
        <dbReference type="Pfam" id="PF13116"/>
    </source>
</evidence>
<evidence type="ECO:0000256" key="1">
    <source>
        <dbReference type="SAM" id="Phobius"/>
    </source>
</evidence>
<dbReference type="Proteomes" id="UP001139089">
    <property type="component" value="Unassembled WGS sequence"/>
</dbReference>
<dbReference type="InterPro" id="IPR025263">
    <property type="entry name" value="YhdP_central"/>
</dbReference>
<keyword evidence="1" id="KW-0472">Membrane</keyword>
<accession>A0A9X1NUZ8</accession>
<dbReference type="AlphaFoldDB" id="A0A9X1NUZ8"/>